<gene>
    <name evidence="1" type="ORF">J2S43_003681</name>
</gene>
<evidence type="ECO:0000313" key="2">
    <source>
        <dbReference type="Proteomes" id="UP001240984"/>
    </source>
</evidence>
<dbReference type="InterPro" id="IPR012338">
    <property type="entry name" value="Beta-lactam/transpept-like"/>
</dbReference>
<evidence type="ECO:0000313" key="1">
    <source>
        <dbReference type="EMBL" id="MDP9795169.1"/>
    </source>
</evidence>
<dbReference type="Proteomes" id="UP001240984">
    <property type="component" value="Unassembled WGS sequence"/>
</dbReference>
<reference evidence="1 2" key="1">
    <citation type="submission" date="2023-07" db="EMBL/GenBank/DDBJ databases">
        <title>Sequencing the genomes of 1000 actinobacteria strains.</title>
        <authorList>
            <person name="Klenk H.-P."/>
        </authorList>
    </citation>
    <scope>NUCLEOTIDE SEQUENCE [LARGE SCALE GENOMIC DNA]</scope>
    <source>
        <strain evidence="1 2">DSM 44710</strain>
    </source>
</reference>
<organism evidence="1 2">
    <name type="scientific">Catenuloplanes nepalensis</name>
    <dbReference type="NCBI Taxonomy" id="587533"/>
    <lineage>
        <taxon>Bacteria</taxon>
        <taxon>Bacillati</taxon>
        <taxon>Actinomycetota</taxon>
        <taxon>Actinomycetes</taxon>
        <taxon>Micromonosporales</taxon>
        <taxon>Micromonosporaceae</taxon>
        <taxon>Catenuloplanes</taxon>
    </lineage>
</organism>
<protein>
    <submittedName>
        <fullName evidence="1">Uncharacterized protein</fullName>
    </submittedName>
</protein>
<accession>A0ABT9MUX5</accession>
<keyword evidence="2" id="KW-1185">Reference proteome</keyword>
<name>A0ABT9MUX5_9ACTN</name>
<dbReference type="Gene3D" id="3.40.710.10">
    <property type="entry name" value="DD-peptidase/beta-lactamase superfamily"/>
    <property type="match status" value="1"/>
</dbReference>
<proteinExistence type="predicted"/>
<sequence length="79" mass="8325">MTDIEGTVAPGYERVMDAFAANLGRETGAAVSVYRHGEPVVDPAAGIAFGYVMDRLHADYAQPDTRAANLICAVAASIR</sequence>
<dbReference type="RefSeq" id="WP_370881635.1">
    <property type="nucleotide sequence ID" value="NZ_JAUSRA010000001.1"/>
</dbReference>
<comment type="caution">
    <text evidence="1">The sequence shown here is derived from an EMBL/GenBank/DDBJ whole genome shotgun (WGS) entry which is preliminary data.</text>
</comment>
<dbReference type="EMBL" id="JAUSRA010000001">
    <property type="protein sequence ID" value="MDP9795169.1"/>
    <property type="molecule type" value="Genomic_DNA"/>
</dbReference>